<gene>
    <name evidence="2" type="ORF">WICANDRAFT_61091</name>
</gene>
<dbReference type="OrthoDB" id="4068630at2759"/>
<dbReference type="PANTHER" id="PTHR21708:SF34">
    <property type="entry name" value="OUTER SPORE WALL PROTEIN 2"/>
    <property type="match status" value="1"/>
</dbReference>
<evidence type="ECO:0000256" key="1">
    <source>
        <dbReference type="SAM" id="MobiDB-lite"/>
    </source>
</evidence>
<dbReference type="InterPro" id="IPR051402">
    <property type="entry name" value="KPR-Related"/>
</dbReference>
<feature type="region of interest" description="Disordered" evidence="1">
    <location>
        <begin position="444"/>
        <end position="519"/>
    </location>
</feature>
<organism evidence="2 3">
    <name type="scientific">Wickerhamomyces anomalus (strain ATCC 58044 / CBS 1984 / NCYC 433 / NRRL Y-366-8)</name>
    <name type="common">Yeast</name>
    <name type="synonym">Hansenula anomala</name>
    <dbReference type="NCBI Taxonomy" id="683960"/>
    <lineage>
        <taxon>Eukaryota</taxon>
        <taxon>Fungi</taxon>
        <taxon>Dikarya</taxon>
        <taxon>Ascomycota</taxon>
        <taxon>Saccharomycotina</taxon>
        <taxon>Saccharomycetes</taxon>
        <taxon>Phaffomycetales</taxon>
        <taxon>Wickerhamomycetaceae</taxon>
        <taxon>Wickerhamomyces</taxon>
    </lineage>
</organism>
<feature type="compositionally biased region" description="Polar residues" evidence="1">
    <location>
        <begin position="700"/>
        <end position="718"/>
    </location>
</feature>
<reference evidence="2 3" key="1">
    <citation type="journal article" date="2016" name="Proc. Natl. Acad. Sci. U.S.A.">
        <title>Comparative genomics of biotechnologically important yeasts.</title>
        <authorList>
            <person name="Riley R."/>
            <person name="Haridas S."/>
            <person name="Wolfe K.H."/>
            <person name="Lopes M.R."/>
            <person name="Hittinger C.T."/>
            <person name="Goeker M."/>
            <person name="Salamov A.A."/>
            <person name="Wisecaver J.H."/>
            <person name="Long T.M."/>
            <person name="Calvey C.H."/>
            <person name="Aerts A.L."/>
            <person name="Barry K.W."/>
            <person name="Choi C."/>
            <person name="Clum A."/>
            <person name="Coughlan A.Y."/>
            <person name="Deshpande S."/>
            <person name="Douglass A.P."/>
            <person name="Hanson S.J."/>
            <person name="Klenk H.-P."/>
            <person name="LaButti K.M."/>
            <person name="Lapidus A."/>
            <person name="Lindquist E.A."/>
            <person name="Lipzen A.M."/>
            <person name="Meier-Kolthoff J.P."/>
            <person name="Ohm R.A."/>
            <person name="Otillar R.P."/>
            <person name="Pangilinan J.L."/>
            <person name="Peng Y."/>
            <person name="Rokas A."/>
            <person name="Rosa C.A."/>
            <person name="Scheuner C."/>
            <person name="Sibirny A.A."/>
            <person name="Slot J.C."/>
            <person name="Stielow J.B."/>
            <person name="Sun H."/>
            <person name="Kurtzman C.P."/>
            <person name="Blackwell M."/>
            <person name="Grigoriev I.V."/>
            <person name="Jeffries T.W."/>
        </authorList>
    </citation>
    <scope>NUCLEOTIDE SEQUENCE [LARGE SCALE GENOMIC DNA]</scope>
    <source>
        <strain evidence="3">ATCC 58044 / CBS 1984 / NCYC 433 / NRRL Y-366-8</strain>
    </source>
</reference>
<dbReference type="RefSeq" id="XP_019039724.1">
    <property type="nucleotide sequence ID" value="XM_019183109.1"/>
</dbReference>
<dbReference type="EMBL" id="KV454209">
    <property type="protein sequence ID" value="ODQ60517.1"/>
    <property type="molecule type" value="Genomic_DNA"/>
</dbReference>
<evidence type="ECO:0000313" key="3">
    <source>
        <dbReference type="Proteomes" id="UP000094112"/>
    </source>
</evidence>
<feature type="compositionally biased region" description="Low complexity" evidence="1">
    <location>
        <begin position="453"/>
        <end position="491"/>
    </location>
</feature>
<feature type="compositionally biased region" description="Polar residues" evidence="1">
    <location>
        <begin position="509"/>
        <end position="519"/>
    </location>
</feature>
<evidence type="ECO:0008006" key="4">
    <source>
        <dbReference type="Google" id="ProtNLM"/>
    </source>
</evidence>
<feature type="compositionally biased region" description="Polar residues" evidence="1">
    <location>
        <begin position="671"/>
        <end position="681"/>
    </location>
</feature>
<proteinExistence type="predicted"/>
<name>A0A1E3P6L9_WICAA</name>
<keyword evidence="3" id="KW-1185">Reference proteome</keyword>
<dbReference type="GO" id="GO:0005737">
    <property type="term" value="C:cytoplasm"/>
    <property type="evidence" value="ECO:0007669"/>
    <property type="project" value="TreeGrafter"/>
</dbReference>
<dbReference type="PANTHER" id="PTHR21708">
    <property type="entry name" value="PROBABLE 2-DEHYDROPANTOATE 2-REDUCTASE"/>
    <property type="match status" value="1"/>
</dbReference>
<sequence length="718" mass="81309">MGSGAVNVLIIGDSPTTHFFTWKFLCQRSKFNVFVISEYTKATSKWHSEEGGDQVFDNVVSFISIDKFVQSKSNPVSYDLVLFAIADTAQPATLCQKLKSCLKNDSLILVDASYGVCFEVLILNELPNATVLSILCTADVKLIAKSEYQVLHETQSYNVRVGFSCFSLSGLCEETLLLSKIVESNKFLSLQNSRLDHIMNSLAKIRLVKYLNHTVFARSNLRNSEEGQSFGSYIWFHCIRRIALEVISITFEEFDYQNFNNNKTTAQIVPNLVHELITIAEKSNASDIWNFFRNKKNVIESLLNCYSADELKVMKVAIRSDPIFLHHTDTQYCFAHDLHSPLKMLVYQPLYLSELLTLPNVSIGFLYGIFLERTEVKILKFFRKLKIPSKLNLTDDAVSTATDEIREKNLLALQNKDGVALNELNEENIHDEFYYYDVDQIPTYSENDGDGVDGNTAQNNNNNDNTKTDVNNSDINNDIGNASKNNNNNNNSTQREVKSEQRGKRTVVQDGNSHLSSVHTADGVKLLKSNPDRPRESIQKILEDSSRIPLQLLRPKKERYLVLPIIKWDGSQFLKTDTKLRIVESSRRHVLLEFSKQKIINPQVRPKTPSMNNASYQNYHLDTIQSASNDNTSEILSVTTSRYGHVDSTVNAKGKVEINVTSSSKKRINDSPASKSSISNRNKTRTNRDNLIDELRGLSVSDNQNTENDVETIKSQCK</sequence>
<feature type="compositionally biased region" description="Basic and acidic residues" evidence="1">
    <location>
        <begin position="686"/>
        <end position="696"/>
    </location>
</feature>
<dbReference type="STRING" id="683960.A0A1E3P6L9"/>
<evidence type="ECO:0000313" key="2">
    <source>
        <dbReference type="EMBL" id="ODQ60517.1"/>
    </source>
</evidence>
<dbReference type="AlphaFoldDB" id="A0A1E3P6L9"/>
<protein>
    <recommendedName>
        <fullName evidence="4">Ketopantoate reductase C-terminal domain-containing protein</fullName>
    </recommendedName>
</protein>
<accession>A0A1E3P6L9</accession>
<feature type="region of interest" description="Disordered" evidence="1">
    <location>
        <begin position="661"/>
        <end position="718"/>
    </location>
</feature>
<dbReference type="Proteomes" id="UP000094112">
    <property type="component" value="Unassembled WGS sequence"/>
</dbReference>
<dbReference type="GeneID" id="30200355"/>